<protein>
    <submittedName>
        <fullName evidence="4">Uncharacterized protein</fullName>
    </submittedName>
</protein>
<feature type="transmembrane region" description="Helical" evidence="3">
    <location>
        <begin position="176"/>
        <end position="194"/>
    </location>
</feature>
<dbReference type="PaxDb" id="2850-Phatr50363"/>
<feature type="transmembrane region" description="Helical" evidence="3">
    <location>
        <begin position="297"/>
        <end position="321"/>
    </location>
</feature>
<dbReference type="AlphaFoldDB" id="B7GDW1"/>
<feature type="compositionally biased region" description="Polar residues" evidence="2">
    <location>
        <begin position="25"/>
        <end position="38"/>
    </location>
</feature>
<dbReference type="EMBL" id="CM000631">
    <property type="protein sequence ID" value="EEC43194.1"/>
    <property type="molecule type" value="Genomic_DNA"/>
</dbReference>
<feature type="transmembrane region" description="Helical" evidence="3">
    <location>
        <begin position="342"/>
        <end position="360"/>
    </location>
</feature>
<reference evidence="4 5" key="1">
    <citation type="journal article" date="2008" name="Nature">
        <title>The Phaeodactylum genome reveals the evolutionary history of diatom genomes.</title>
        <authorList>
            <person name="Bowler C."/>
            <person name="Allen A.E."/>
            <person name="Badger J.H."/>
            <person name="Grimwood J."/>
            <person name="Jabbari K."/>
            <person name="Kuo A."/>
            <person name="Maheswari U."/>
            <person name="Martens C."/>
            <person name="Maumus F."/>
            <person name="Otillar R.P."/>
            <person name="Rayko E."/>
            <person name="Salamov A."/>
            <person name="Vandepoele K."/>
            <person name="Beszteri B."/>
            <person name="Gruber A."/>
            <person name="Heijde M."/>
            <person name="Katinka M."/>
            <person name="Mock T."/>
            <person name="Valentin K."/>
            <person name="Verret F."/>
            <person name="Berges J.A."/>
            <person name="Brownlee C."/>
            <person name="Cadoret J.P."/>
            <person name="Chiovitti A."/>
            <person name="Choi C.J."/>
            <person name="Coesel S."/>
            <person name="De Martino A."/>
            <person name="Detter J.C."/>
            <person name="Durkin C."/>
            <person name="Falciatore A."/>
            <person name="Fournet J."/>
            <person name="Haruta M."/>
            <person name="Huysman M.J."/>
            <person name="Jenkins B.D."/>
            <person name="Jiroutova K."/>
            <person name="Jorgensen R.E."/>
            <person name="Joubert Y."/>
            <person name="Kaplan A."/>
            <person name="Kroger N."/>
            <person name="Kroth P.G."/>
            <person name="La Roche J."/>
            <person name="Lindquist E."/>
            <person name="Lommer M."/>
            <person name="Martin-Jezequel V."/>
            <person name="Lopez P.J."/>
            <person name="Lucas S."/>
            <person name="Mangogna M."/>
            <person name="McGinnis K."/>
            <person name="Medlin L.K."/>
            <person name="Montsant A."/>
            <person name="Oudot-Le Secq M.P."/>
            <person name="Napoli C."/>
            <person name="Obornik M."/>
            <person name="Parker M.S."/>
            <person name="Petit J.L."/>
            <person name="Porcel B.M."/>
            <person name="Poulsen N."/>
            <person name="Robison M."/>
            <person name="Rychlewski L."/>
            <person name="Rynearson T.A."/>
            <person name="Schmutz J."/>
            <person name="Shapiro H."/>
            <person name="Siaut M."/>
            <person name="Stanley M."/>
            <person name="Sussman M.R."/>
            <person name="Taylor A.R."/>
            <person name="Vardi A."/>
            <person name="von Dassow P."/>
            <person name="Vyverman W."/>
            <person name="Willis A."/>
            <person name="Wyrwicz L.S."/>
            <person name="Rokhsar D.S."/>
            <person name="Weissenbach J."/>
            <person name="Armbrust E.V."/>
            <person name="Green B.R."/>
            <person name="Van de Peer Y."/>
            <person name="Grigoriev I.V."/>
        </authorList>
    </citation>
    <scope>NUCLEOTIDE SEQUENCE [LARGE SCALE GENOMIC DNA]</scope>
    <source>
        <strain evidence="4 5">CCAP 1055/1</strain>
    </source>
</reference>
<keyword evidence="3" id="KW-0812">Transmembrane</keyword>
<evidence type="ECO:0000313" key="4">
    <source>
        <dbReference type="EMBL" id="EEC43194.1"/>
    </source>
</evidence>
<keyword evidence="5" id="KW-1185">Reference proteome</keyword>
<evidence type="ECO:0000313" key="5">
    <source>
        <dbReference type="Proteomes" id="UP000000759"/>
    </source>
</evidence>
<evidence type="ECO:0000256" key="2">
    <source>
        <dbReference type="SAM" id="MobiDB-lite"/>
    </source>
</evidence>
<sequence>MAVSIYGARVDVLREEYLISRIRSTTQSLEGSGESSVARNEEQSKPEAGSCDEGVGSEAETILPSLNASPNSDAADAENPGEPVPQKEIIKLYKSSRLKGYITLFLASFINYDASQKSSDVISSIAVPSTSQQRRYSVAVSVVSLVVSGAALLSHLDRVTPLEKVWISAFKSKSRFELFLALFLVLWWSIAVGIETTVKGIAGDGKEQYSLYYSAWTCCFSSYWILERWWVDCGLASFKSFITSWPYRAPGWLCILFLNAFTFAWYMDLWRNHSGLDDGRLASILIYRQFDEVKDGLWQFLIIMTVFTFVPSLAFVLAEIFRETKPDGSNEEKSRAENTAEGVSLLLLVVGWVPAIMMATTPGGPASLVGNAYFFSWFLAIFIAETAVWFVHDLRQAIHKSLRERNAEYQEKQRQVLERARTIQQLKEEEETRSNRNIRLERASTEFFDAVDE</sequence>
<feature type="transmembrane region" description="Helical" evidence="3">
    <location>
        <begin position="247"/>
        <end position="267"/>
    </location>
</feature>
<dbReference type="KEGG" id="pti:PHATRDRAFT_50363"/>
<feature type="region of interest" description="Disordered" evidence="2">
    <location>
        <begin position="25"/>
        <end position="56"/>
    </location>
</feature>
<proteinExistence type="predicted"/>
<feature type="transmembrane region" description="Helical" evidence="3">
    <location>
        <begin position="372"/>
        <end position="391"/>
    </location>
</feature>
<feature type="region of interest" description="Disordered" evidence="2">
    <location>
        <begin position="64"/>
        <end position="83"/>
    </location>
</feature>
<feature type="coiled-coil region" evidence="1">
    <location>
        <begin position="399"/>
        <end position="446"/>
    </location>
</feature>
<evidence type="ECO:0000256" key="3">
    <source>
        <dbReference type="SAM" id="Phobius"/>
    </source>
</evidence>
<reference evidence="5" key="2">
    <citation type="submission" date="2008-08" db="EMBL/GenBank/DDBJ databases">
        <authorList>
            <consortium name="Diatom Consortium"/>
            <person name="Grigoriev I."/>
            <person name="Grimwood J."/>
            <person name="Kuo A."/>
            <person name="Otillar R.P."/>
            <person name="Salamov A."/>
            <person name="Detter J.C."/>
            <person name="Lindquist E."/>
            <person name="Shapiro H."/>
            <person name="Lucas S."/>
            <person name="Glavina del Rio T."/>
            <person name="Pitluck S."/>
            <person name="Rokhsar D."/>
            <person name="Bowler C."/>
        </authorList>
    </citation>
    <scope>GENOME REANNOTATION</scope>
    <source>
        <strain evidence="5">CCAP 1055/1</strain>
    </source>
</reference>
<dbReference type="InParanoid" id="B7GDW1"/>
<dbReference type="RefSeq" id="XP_002185325.1">
    <property type="nucleotide sequence ID" value="XM_002185289.1"/>
</dbReference>
<accession>B7GDW1</accession>
<name>B7GDW1_PHATC</name>
<organism evidence="4 5">
    <name type="scientific">Phaeodactylum tricornutum (strain CCAP 1055/1)</name>
    <dbReference type="NCBI Taxonomy" id="556484"/>
    <lineage>
        <taxon>Eukaryota</taxon>
        <taxon>Sar</taxon>
        <taxon>Stramenopiles</taxon>
        <taxon>Ochrophyta</taxon>
        <taxon>Bacillariophyta</taxon>
        <taxon>Bacillariophyceae</taxon>
        <taxon>Bacillariophycidae</taxon>
        <taxon>Naviculales</taxon>
        <taxon>Phaeodactylaceae</taxon>
        <taxon>Phaeodactylum</taxon>
    </lineage>
</organism>
<keyword evidence="3" id="KW-0472">Membrane</keyword>
<dbReference type="OrthoDB" id="45297at2759"/>
<dbReference type="HOGENOM" id="CLU_626247_0_0_1"/>
<keyword evidence="1" id="KW-0175">Coiled coil</keyword>
<dbReference type="eggNOG" id="ENOG502SN1W">
    <property type="taxonomic scope" value="Eukaryota"/>
</dbReference>
<dbReference type="Proteomes" id="UP000000759">
    <property type="component" value="Chromosome 29"/>
</dbReference>
<feature type="transmembrane region" description="Helical" evidence="3">
    <location>
        <begin position="209"/>
        <end position="226"/>
    </location>
</feature>
<keyword evidence="3" id="KW-1133">Transmembrane helix</keyword>
<evidence type="ECO:0000256" key="1">
    <source>
        <dbReference type="SAM" id="Coils"/>
    </source>
</evidence>
<dbReference type="GeneID" id="7199144"/>
<gene>
    <name evidence="4" type="ORF">PHATRDRAFT_50363</name>
</gene>